<dbReference type="AlphaFoldDB" id="A0A183DBB1"/>
<evidence type="ECO:0000313" key="2">
    <source>
        <dbReference type="Proteomes" id="UP000271098"/>
    </source>
</evidence>
<evidence type="ECO:0000313" key="1">
    <source>
        <dbReference type="EMBL" id="VDK53024.1"/>
    </source>
</evidence>
<name>A0A183DBB1_9BILA</name>
<organism evidence="3">
    <name type="scientific">Gongylonema pulchrum</name>
    <dbReference type="NCBI Taxonomy" id="637853"/>
    <lineage>
        <taxon>Eukaryota</taxon>
        <taxon>Metazoa</taxon>
        <taxon>Ecdysozoa</taxon>
        <taxon>Nematoda</taxon>
        <taxon>Chromadorea</taxon>
        <taxon>Rhabditida</taxon>
        <taxon>Spirurina</taxon>
        <taxon>Spiruromorpha</taxon>
        <taxon>Spiruroidea</taxon>
        <taxon>Gongylonematidae</taxon>
        <taxon>Gongylonema</taxon>
    </lineage>
</organism>
<protein>
    <submittedName>
        <fullName evidence="1 3">Uncharacterized protein</fullName>
    </submittedName>
</protein>
<reference evidence="3" key="1">
    <citation type="submission" date="2016-06" db="UniProtKB">
        <authorList>
            <consortium name="WormBaseParasite"/>
        </authorList>
    </citation>
    <scope>IDENTIFICATION</scope>
</reference>
<dbReference type="WBParaSite" id="GPUH_0000601001-mRNA-1">
    <property type="protein sequence ID" value="GPUH_0000601001-mRNA-1"/>
    <property type="gene ID" value="GPUH_0000601001"/>
</dbReference>
<dbReference type="EMBL" id="UYRT01013450">
    <property type="protein sequence ID" value="VDK53024.1"/>
    <property type="molecule type" value="Genomic_DNA"/>
</dbReference>
<accession>A0A183DBB1</accession>
<proteinExistence type="predicted"/>
<keyword evidence="2" id="KW-1185">Reference proteome</keyword>
<sequence length="123" mass="13653">MPIKTGEILGMDVTTSLSPSSTDLRKKRKPLKPSIEIQLEKAAEMLDVNRTSTPKTGIISPHDIFASTSRCGLRTQSDAVFLGSKCRELEIRIWEILAHIPHPPFAPADHPAFPFWSSDRCGK</sequence>
<gene>
    <name evidence="1" type="ORF">GPUH_LOCUS6002</name>
</gene>
<reference evidence="1 2" key="2">
    <citation type="submission" date="2018-11" db="EMBL/GenBank/DDBJ databases">
        <authorList>
            <consortium name="Pathogen Informatics"/>
        </authorList>
    </citation>
    <scope>NUCLEOTIDE SEQUENCE [LARGE SCALE GENOMIC DNA]</scope>
</reference>
<evidence type="ECO:0000313" key="3">
    <source>
        <dbReference type="WBParaSite" id="GPUH_0000601001-mRNA-1"/>
    </source>
</evidence>
<dbReference type="Proteomes" id="UP000271098">
    <property type="component" value="Unassembled WGS sequence"/>
</dbReference>